<name>A0A8J3FXN4_9PSEU</name>
<dbReference type="Proteomes" id="UP000637578">
    <property type="component" value="Unassembled WGS sequence"/>
</dbReference>
<keyword evidence="1" id="KW-0472">Membrane</keyword>
<feature type="transmembrane region" description="Helical" evidence="1">
    <location>
        <begin position="17"/>
        <end position="35"/>
    </location>
</feature>
<keyword evidence="1" id="KW-1133">Transmembrane helix</keyword>
<organism evidence="2 3">
    <name type="scientific">Longimycelium tulufanense</name>
    <dbReference type="NCBI Taxonomy" id="907463"/>
    <lineage>
        <taxon>Bacteria</taxon>
        <taxon>Bacillati</taxon>
        <taxon>Actinomycetota</taxon>
        <taxon>Actinomycetes</taxon>
        <taxon>Pseudonocardiales</taxon>
        <taxon>Pseudonocardiaceae</taxon>
        <taxon>Longimycelium</taxon>
    </lineage>
</organism>
<evidence type="ECO:0000256" key="1">
    <source>
        <dbReference type="SAM" id="Phobius"/>
    </source>
</evidence>
<comment type="caution">
    <text evidence="2">The sequence shown here is derived from an EMBL/GenBank/DDBJ whole genome shotgun (WGS) entry which is preliminary data.</text>
</comment>
<keyword evidence="3" id="KW-1185">Reference proteome</keyword>
<protein>
    <submittedName>
        <fullName evidence="2">Uncharacterized protein</fullName>
    </submittedName>
</protein>
<feature type="transmembrane region" description="Helical" evidence="1">
    <location>
        <begin position="47"/>
        <end position="68"/>
    </location>
</feature>
<evidence type="ECO:0000313" key="2">
    <source>
        <dbReference type="EMBL" id="GGM64268.1"/>
    </source>
</evidence>
<reference evidence="2" key="2">
    <citation type="submission" date="2020-09" db="EMBL/GenBank/DDBJ databases">
        <authorList>
            <person name="Sun Q."/>
            <person name="Zhou Y."/>
        </authorList>
    </citation>
    <scope>NUCLEOTIDE SEQUENCE</scope>
    <source>
        <strain evidence="2">CGMCC 4.5737</strain>
    </source>
</reference>
<sequence length="71" mass="7938">MGRTAMDEHLVDTIRTILMPAVALGITVYGIAVTVRTWRDGCRRDAAALAVLLLAYWALIVPLSLWLLGWW</sequence>
<accession>A0A8J3FXN4</accession>
<dbReference type="AlphaFoldDB" id="A0A8J3FXN4"/>
<proteinExistence type="predicted"/>
<reference evidence="2" key="1">
    <citation type="journal article" date="2014" name="Int. J. Syst. Evol. Microbiol.">
        <title>Complete genome sequence of Corynebacterium casei LMG S-19264T (=DSM 44701T), isolated from a smear-ripened cheese.</title>
        <authorList>
            <consortium name="US DOE Joint Genome Institute (JGI-PGF)"/>
            <person name="Walter F."/>
            <person name="Albersmeier A."/>
            <person name="Kalinowski J."/>
            <person name="Ruckert C."/>
        </authorList>
    </citation>
    <scope>NUCLEOTIDE SEQUENCE</scope>
    <source>
        <strain evidence="2">CGMCC 4.5737</strain>
    </source>
</reference>
<dbReference type="EMBL" id="BMMK01000018">
    <property type="protein sequence ID" value="GGM64268.1"/>
    <property type="molecule type" value="Genomic_DNA"/>
</dbReference>
<evidence type="ECO:0000313" key="3">
    <source>
        <dbReference type="Proteomes" id="UP000637578"/>
    </source>
</evidence>
<keyword evidence="1" id="KW-0812">Transmembrane</keyword>
<gene>
    <name evidence="2" type="ORF">GCM10012275_38530</name>
</gene>